<evidence type="ECO:0000313" key="7">
    <source>
        <dbReference type="EMBL" id="QRJ64962.1"/>
    </source>
</evidence>
<dbReference type="InterPro" id="IPR006153">
    <property type="entry name" value="Cation/H_exchanger_TM"/>
</dbReference>
<dbReference type="Proteomes" id="UP000663444">
    <property type="component" value="Chromosome"/>
</dbReference>
<dbReference type="GO" id="GO:0016020">
    <property type="term" value="C:membrane"/>
    <property type="evidence" value="ECO:0007669"/>
    <property type="project" value="UniProtKB-SubCell"/>
</dbReference>
<keyword evidence="3 5" id="KW-1133">Transmembrane helix</keyword>
<dbReference type="Gene3D" id="1.20.1530.20">
    <property type="match status" value="1"/>
</dbReference>
<dbReference type="GO" id="GO:1902600">
    <property type="term" value="P:proton transmembrane transport"/>
    <property type="evidence" value="ECO:0007669"/>
    <property type="project" value="InterPro"/>
</dbReference>
<feature type="transmembrane region" description="Helical" evidence="5">
    <location>
        <begin position="298"/>
        <end position="316"/>
    </location>
</feature>
<proteinExistence type="predicted"/>
<feature type="transmembrane region" description="Helical" evidence="5">
    <location>
        <begin position="179"/>
        <end position="203"/>
    </location>
</feature>
<dbReference type="InterPro" id="IPR038770">
    <property type="entry name" value="Na+/solute_symporter_sf"/>
</dbReference>
<name>A0A974SR68_9RHOO</name>
<dbReference type="Pfam" id="PF00999">
    <property type="entry name" value="Na_H_Exchanger"/>
    <property type="match status" value="1"/>
</dbReference>
<reference evidence="7" key="1">
    <citation type="submission" date="2020-11" db="EMBL/GenBank/DDBJ databases">
        <title>Azospira restricta DSM 18626 genome sequence.</title>
        <authorList>
            <person name="Moe W.M."/>
        </authorList>
    </citation>
    <scope>NUCLEOTIDE SEQUENCE</scope>
    <source>
        <strain evidence="7">DSM 18626</strain>
    </source>
</reference>
<dbReference type="PANTHER" id="PTHR43021:SF2">
    <property type="entry name" value="CATION_H+ EXCHANGER DOMAIN-CONTAINING PROTEIN"/>
    <property type="match status" value="1"/>
</dbReference>
<evidence type="ECO:0000313" key="8">
    <source>
        <dbReference type="Proteomes" id="UP000663444"/>
    </source>
</evidence>
<feature type="transmembrane region" description="Helical" evidence="5">
    <location>
        <begin position="215"/>
        <end position="237"/>
    </location>
</feature>
<feature type="transmembrane region" description="Helical" evidence="5">
    <location>
        <begin position="328"/>
        <end position="346"/>
    </location>
</feature>
<dbReference type="KEGG" id="ares:IWH25_06370"/>
<keyword evidence="2 5" id="KW-0812">Transmembrane</keyword>
<feature type="transmembrane region" description="Helical" evidence="5">
    <location>
        <begin position="116"/>
        <end position="140"/>
    </location>
</feature>
<gene>
    <name evidence="7" type="ORF">IWH25_06370</name>
</gene>
<sequence length="426" mass="45271">MDKLLAFLHLPRRLWEEAGERLSFLPPFPTQVDSLALFALLLVAGLLAGEWLHARLRWPRLIGYVLAGSLLGPSLLGWISADTLAQARPIADAALGLLLLEAGRRLDLRWLASNPALLRGALADVVLSFFFIYFFATAVVGMAPAWAAATAAVTMASAPAVVLLTVEESRAQGQVTERVVLYTALGSAAAFILFAAVLGIVHVELSKGWLNAVAHPLWVVVGGTAIAWLASRIALAIAGRLPKRSLAQVFVLIASALFAVGVARMLAVPVFLTLFLMGALLALRDERQVLTYTALPDAYWLLAIILFVVVGAALPWREFTWIAGLQALGLLGVRALAKLAALYWAGGELAPAKRLLVGIGIQPLSATAVFMAYEVAALYPGVDRSALLLPLFAAAIMELAGPALCRAALVRAGEAEGRRQQTGEIG</sequence>
<evidence type="ECO:0000259" key="6">
    <source>
        <dbReference type="Pfam" id="PF00999"/>
    </source>
</evidence>
<feature type="transmembrane region" description="Helical" evidence="5">
    <location>
        <begin position="249"/>
        <end position="278"/>
    </location>
</feature>
<keyword evidence="4 5" id="KW-0472">Membrane</keyword>
<protein>
    <submittedName>
        <fullName evidence="7">Cation:proton antiporter</fullName>
    </submittedName>
</protein>
<evidence type="ECO:0000256" key="1">
    <source>
        <dbReference type="ARBA" id="ARBA00004141"/>
    </source>
</evidence>
<evidence type="ECO:0000256" key="2">
    <source>
        <dbReference type="ARBA" id="ARBA00022692"/>
    </source>
</evidence>
<feature type="transmembrane region" description="Helical" evidence="5">
    <location>
        <begin position="387"/>
        <end position="409"/>
    </location>
</feature>
<comment type="subcellular location">
    <subcellularLocation>
        <location evidence="1">Membrane</location>
        <topology evidence="1">Multi-pass membrane protein</topology>
    </subcellularLocation>
</comment>
<feature type="domain" description="Cation/H+ exchanger transmembrane" evidence="6">
    <location>
        <begin position="46"/>
        <end position="393"/>
    </location>
</feature>
<dbReference type="RefSeq" id="WP_203388490.1">
    <property type="nucleotide sequence ID" value="NZ_CP064781.1"/>
</dbReference>
<accession>A0A974SR68</accession>
<dbReference type="EMBL" id="CP064781">
    <property type="protein sequence ID" value="QRJ64962.1"/>
    <property type="molecule type" value="Genomic_DNA"/>
</dbReference>
<evidence type="ECO:0000256" key="3">
    <source>
        <dbReference type="ARBA" id="ARBA00022989"/>
    </source>
</evidence>
<dbReference type="GO" id="GO:0015297">
    <property type="term" value="F:antiporter activity"/>
    <property type="evidence" value="ECO:0007669"/>
    <property type="project" value="InterPro"/>
</dbReference>
<organism evidence="7 8">
    <name type="scientific">Azospira restricta</name>
    <dbReference type="NCBI Taxonomy" id="404405"/>
    <lineage>
        <taxon>Bacteria</taxon>
        <taxon>Pseudomonadati</taxon>
        <taxon>Pseudomonadota</taxon>
        <taxon>Betaproteobacteria</taxon>
        <taxon>Rhodocyclales</taxon>
        <taxon>Rhodocyclaceae</taxon>
        <taxon>Azospira</taxon>
    </lineage>
</organism>
<keyword evidence="8" id="KW-1185">Reference proteome</keyword>
<feature type="transmembrane region" description="Helical" evidence="5">
    <location>
        <begin position="35"/>
        <end position="54"/>
    </location>
</feature>
<feature type="transmembrane region" description="Helical" evidence="5">
    <location>
        <begin position="61"/>
        <end position="81"/>
    </location>
</feature>
<evidence type="ECO:0000256" key="4">
    <source>
        <dbReference type="ARBA" id="ARBA00023136"/>
    </source>
</evidence>
<dbReference type="PANTHER" id="PTHR43021">
    <property type="entry name" value="NA(+)/H(+) ANTIPORTER-RELATED"/>
    <property type="match status" value="1"/>
</dbReference>
<evidence type="ECO:0000256" key="5">
    <source>
        <dbReference type="SAM" id="Phobius"/>
    </source>
</evidence>
<dbReference type="AlphaFoldDB" id="A0A974SR68"/>